<dbReference type="Gene3D" id="1.20.5.4130">
    <property type="match status" value="1"/>
</dbReference>
<proteinExistence type="inferred from homology"/>
<gene>
    <name evidence="11" type="ORF">HU200_049094</name>
</gene>
<evidence type="ECO:0000259" key="10">
    <source>
        <dbReference type="Pfam" id="PF23598"/>
    </source>
</evidence>
<dbReference type="PANTHER" id="PTHR23155">
    <property type="entry name" value="DISEASE RESISTANCE PROTEIN RP"/>
    <property type="match status" value="1"/>
</dbReference>
<dbReference type="InterPro" id="IPR027417">
    <property type="entry name" value="P-loop_NTPase"/>
</dbReference>
<keyword evidence="2" id="KW-0433">Leucine-rich repeat</keyword>
<dbReference type="SUPFAM" id="SSF52058">
    <property type="entry name" value="L domain-like"/>
    <property type="match status" value="1"/>
</dbReference>
<evidence type="ECO:0000256" key="7">
    <source>
        <dbReference type="SAM" id="MobiDB-lite"/>
    </source>
</evidence>
<evidence type="ECO:0000256" key="4">
    <source>
        <dbReference type="ARBA" id="ARBA00022741"/>
    </source>
</evidence>
<evidence type="ECO:0000313" key="12">
    <source>
        <dbReference type="Proteomes" id="UP000636709"/>
    </source>
</evidence>
<feature type="region of interest" description="Disordered" evidence="7">
    <location>
        <begin position="196"/>
        <end position="222"/>
    </location>
</feature>
<dbReference type="Gene3D" id="3.80.10.10">
    <property type="entry name" value="Ribonuclease Inhibitor"/>
    <property type="match status" value="1"/>
</dbReference>
<dbReference type="InterPro" id="IPR036388">
    <property type="entry name" value="WH-like_DNA-bd_sf"/>
</dbReference>
<dbReference type="GO" id="GO:0042742">
    <property type="term" value="P:defense response to bacterium"/>
    <property type="evidence" value="ECO:0007669"/>
    <property type="project" value="UniProtKB-ARBA"/>
</dbReference>
<dbReference type="PANTHER" id="PTHR23155:SF1062">
    <property type="entry name" value="OS11G0579400 PROTEIN"/>
    <property type="match status" value="1"/>
</dbReference>
<comment type="similarity">
    <text evidence="1">Belongs to the disease resistance NB-LRR family.</text>
</comment>
<sequence length="833" mass="94265">MDAQGALDSFLGRLAAVLVNEAQLLGGIRGDVEFIKDEMESMNGLLLHLTEAQYRDHQVRAWLKKVAGLTRDCEGNVELCVHYCGDGLEGKGILIYLLRIPRLYMNIPVRHQIARRIRELKVRARDIGDRQLRYGVTVPESALASFITHDSDVQSPGTSADQDDLRRRVLLEGEPSDEVKNVSKGIDTLIKWLSNDESSPVTDDKTEEGGKSQLMASKEDEDEEQLARKLQECLKGKRFLMVLVNVYSTSIKWESTRSALCHADDCPPGSAVILISQSLYVAESSSPNKILTVRSLFRTEIEQRNYVDTISECERLNKSLANEMLLLSYKELPSQYRRCLMYLTIFPKGHIIRATSLARRWVTEGFITMTRSDEIVNATNEAERYLDVLVTRGFVSAVEISAARNIKTCTVHQEVRKFIIRLANDINFVEANLPRDMAHHLSIHNRIGLQATHSDGDNKDDIVAFLPAMAVSYQWKLLKLLDLEGSKGLKKQHLKCICKILLLKYLSLRNTDVTELPKKIENLRCLETLDIRQTEVRVLATKVIVLPRLKHFLAGQNTSESHYGNRSAESSAAGEMPLHIHRTRHLEILSHVQVSNSNKLVGIAKLLKLRKLGVALCGKNAKLSDLFREIEKLHGCLRSLSIQIYQQAGEEYHDAGTEVALSIPPQFIKTLNISGITSGLPQMIHEQHQLAKLRLTETYLNEEALRILGKLHSLHCLRLQHKSYTKSDISLREEEFQALKFLLVTCRNVTNISFEFGAAPKLERIVWCFFTFEVLSGIVHLPELKKLELNGDCNLDLVRVEIEKHSNEPVLKHSSNHRWQEDGNTMPDSSSTT</sequence>
<feature type="domain" description="Disease resistance N-terminal" evidence="8">
    <location>
        <begin position="6"/>
        <end position="82"/>
    </location>
</feature>
<evidence type="ECO:0000256" key="3">
    <source>
        <dbReference type="ARBA" id="ARBA00022737"/>
    </source>
</evidence>
<reference evidence="11" key="1">
    <citation type="submission" date="2020-07" db="EMBL/GenBank/DDBJ databases">
        <title>Genome sequence and genetic diversity analysis of an under-domesticated orphan crop, white fonio (Digitaria exilis).</title>
        <authorList>
            <person name="Bennetzen J.L."/>
            <person name="Chen S."/>
            <person name="Ma X."/>
            <person name="Wang X."/>
            <person name="Yssel A.E.J."/>
            <person name="Chaluvadi S.R."/>
            <person name="Johnson M."/>
            <person name="Gangashetty P."/>
            <person name="Hamidou F."/>
            <person name="Sanogo M.D."/>
            <person name="Zwaenepoel A."/>
            <person name="Wallace J."/>
            <person name="Van De Peer Y."/>
            <person name="Van Deynze A."/>
        </authorList>
    </citation>
    <scope>NUCLEOTIDE SEQUENCE</scope>
    <source>
        <tissue evidence="11">Leaves</tissue>
    </source>
</reference>
<feature type="domain" description="Disease resistance R13L4/SHOC-2-like LRR" evidence="10">
    <location>
        <begin position="473"/>
        <end position="795"/>
    </location>
</feature>
<dbReference type="InterPro" id="IPR032675">
    <property type="entry name" value="LRR_dom_sf"/>
</dbReference>
<dbReference type="CDD" id="cd14798">
    <property type="entry name" value="RX-CC_like"/>
    <property type="match status" value="1"/>
</dbReference>
<evidence type="ECO:0000259" key="9">
    <source>
        <dbReference type="Pfam" id="PF23559"/>
    </source>
</evidence>
<keyword evidence="5" id="KW-0611">Plant defense</keyword>
<evidence type="ECO:0000313" key="11">
    <source>
        <dbReference type="EMBL" id="KAF8673021.1"/>
    </source>
</evidence>
<dbReference type="GO" id="GO:0000166">
    <property type="term" value="F:nucleotide binding"/>
    <property type="evidence" value="ECO:0007669"/>
    <property type="project" value="UniProtKB-KW"/>
</dbReference>
<dbReference type="Pfam" id="PF23559">
    <property type="entry name" value="WHD_DRP"/>
    <property type="match status" value="1"/>
</dbReference>
<dbReference type="OrthoDB" id="661671at2759"/>
<dbReference type="GO" id="GO:0002758">
    <property type="term" value="P:innate immune response-activating signaling pathway"/>
    <property type="evidence" value="ECO:0007669"/>
    <property type="project" value="UniProtKB-ARBA"/>
</dbReference>
<keyword evidence="3" id="KW-0677">Repeat</keyword>
<dbReference type="AlphaFoldDB" id="A0A835AVJ6"/>
<dbReference type="Gene3D" id="1.10.10.10">
    <property type="entry name" value="Winged helix-like DNA-binding domain superfamily/Winged helix DNA-binding domain"/>
    <property type="match status" value="1"/>
</dbReference>
<dbReference type="InterPro" id="IPR055414">
    <property type="entry name" value="LRR_R13L4/SHOC2-like"/>
</dbReference>
<dbReference type="Gene3D" id="3.40.50.300">
    <property type="entry name" value="P-loop containing nucleotide triphosphate hydrolases"/>
    <property type="match status" value="1"/>
</dbReference>
<comment type="caution">
    <text evidence="11">The sequence shown here is derived from an EMBL/GenBank/DDBJ whole genome shotgun (WGS) entry which is preliminary data.</text>
</comment>
<dbReference type="Pfam" id="PF18052">
    <property type="entry name" value="Rx_N"/>
    <property type="match status" value="1"/>
</dbReference>
<evidence type="ECO:0000256" key="6">
    <source>
        <dbReference type="ARBA" id="ARBA00023054"/>
    </source>
</evidence>
<dbReference type="InterPro" id="IPR041118">
    <property type="entry name" value="Rx_N"/>
</dbReference>
<keyword evidence="4" id="KW-0547">Nucleotide-binding</keyword>
<dbReference type="EMBL" id="JACEFO010002210">
    <property type="protein sequence ID" value="KAF8673021.1"/>
    <property type="molecule type" value="Genomic_DNA"/>
</dbReference>
<evidence type="ECO:0000256" key="1">
    <source>
        <dbReference type="ARBA" id="ARBA00008894"/>
    </source>
</evidence>
<keyword evidence="6" id="KW-0175">Coiled coil</keyword>
<evidence type="ECO:0000256" key="5">
    <source>
        <dbReference type="ARBA" id="ARBA00022821"/>
    </source>
</evidence>
<evidence type="ECO:0000259" key="8">
    <source>
        <dbReference type="Pfam" id="PF18052"/>
    </source>
</evidence>
<keyword evidence="12" id="KW-1185">Reference proteome</keyword>
<evidence type="ECO:0008006" key="13">
    <source>
        <dbReference type="Google" id="ProtNLM"/>
    </source>
</evidence>
<evidence type="ECO:0000256" key="2">
    <source>
        <dbReference type="ARBA" id="ARBA00022614"/>
    </source>
</evidence>
<feature type="compositionally biased region" description="Polar residues" evidence="7">
    <location>
        <begin position="822"/>
        <end position="833"/>
    </location>
</feature>
<dbReference type="Proteomes" id="UP000636709">
    <property type="component" value="Unassembled WGS sequence"/>
</dbReference>
<dbReference type="FunFam" id="1.10.10.10:FF:000322">
    <property type="entry name" value="Probable disease resistance protein At1g63360"/>
    <property type="match status" value="1"/>
</dbReference>
<protein>
    <recommendedName>
        <fullName evidence="13">Rx N-terminal domain-containing protein</fullName>
    </recommendedName>
</protein>
<dbReference type="GO" id="GO:0009626">
    <property type="term" value="P:plant-type hypersensitive response"/>
    <property type="evidence" value="ECO:0007669"/>
    <property type="project" value="UniProtKB-ARBA"/>
</dbReference>
<organism evidence="11 12">
    <name type="scientific">Digitaria exilis</name>
    <dbReference type="NCBI Taxonomy" id="1010633"/>
    <lineage>
        <taxon>Eukaryota</taxon>
        <taxon>Viridiplantae</taxon>
        <taxon>Streptophyta</taxon>
        <taxon>Embryophyta</taxon>
        <taxon>Tracheophyta</taxon>
        <taxon>Spermatophyta</taxon>
        <taxon>Magnoliopsida</taxon>
        <taxon>Liliopsida</taxon>
        <taxon>Poales</taxon>
        <taxon>Poaceae</taxon>
        <taxon>PACMAD clade</taxon>
        <taxon>Panicoideae</taxon>
        <taxon>Panicodae</taxon>
        <taxon>Paniceae</taxon>
        <taxon>Anthephorinae</taxon>
        <taxon>Digitaria</taxon>
    </lineage>
</organism>
<dbReference type="InterPro" id="IPR058922">
    <property type="entry name" value="WHD_DRP"/>
</dbReference>
<dbReference type="InterPro" id="IPR044974">
    <property type="entry name" value="Disease_R_plants"/>
</dbReference>
<accession>A0A835AVJ6</accession>
<dbReference type="SUPFAM" id="SSF52540">
    <property type="entry name" value="P-loop containing nucleoside triphosphate hydrolases"/>
    <property type="match status" value="1"/>
</dbReference>
<name>A0A835AVJ6_9POAL</name>
<feature type="domain" description="Disease resistance protein winged helix" evidence="9">
    <location>
        <begin position="345"/>
        <end position="418"/>
    </location>
</feature>
<dbReference type="InterPro" id="IPR038005">
    <property type="entry name" value="RX-like_CC"/>
</dbReference>
<feature type="region of interest" description="Disordered" evidence="7">
    <location>
        <begin position="811"/>
        <end position="833"/>
    </location>
</feature>
<dbReference type="Pfam" id="PF23598">
    <property type="entry name" value="LRR_14"/>
    <property type="match status" value="1"/>
</dbReference>